<organism evidence="2 3">
    <name type="scientific">Lasallia pustulata</name>
    <dbReference type="NCBI Taxonomy" id="136370"/>
    <lineage>
        <taxon>Eukaryota</taxon>
        <taxon>Fungi</taxon>
        <taxon>Dikarya</taxon>
        <taxon>Ascomycota</taxon>
        <taxon>Pezizomycotina</taxon>
        <taxon>Lecanoromycetes</taxon>
        <taxon>OSLEUM clade</taxon>
        <taxon>Umbilicariomycetidae</taxon>
        <taxon>Umbilicariales</taxon>
        <taxon>Umbilicariaceae</taxon>
        <taxon>Lasallia</taxon>
    </lineage>
</organism>
<feature type="region of interest" description="Disordered" evidence="1">
    <location>
        <begin position="103"/>
        <end position="145"/>
    </location>
</feature>
<feature type="compositionally biased region" description="Gly residues" evidence="1">
    <location>
        <begin position="307"/>
        <end position="325"/>
    </location>
</feature>
<dbReference type="InterPro" id="IPR021109">
    <property type="entry name" value="Peptidase_aspartic_dom_sf"/>
</dbReference>
<sequence>MPPRVATPETLSPPLSTRRRSSSFERLIRKLSSKKRDESVLHHLREAGDVFGGIGGAPALHSALDVRRQVLQQLASYIGPTSPSSPTRPSIRPCDSLAIKIEPTGLAGESSDTAELTDGEAESFDWDSEGSTYYDSSATETSTSVPARRPFTETITVFSATKEELNMRCLLDTGMRPNVINVEKAERTGLHIRKYSGRRLIAANGAKFEPVGWIKTDFYFLRRQTAKTYPVKFLVVPKEAPFDVAFGWPFISKAGLLNHNPEAFPLDWEKMDKKSTHNKKRKGEEVKEMNRRIKEEERRAEKEKRNPGGGGQSSGGGSSGGGSSGGSQSST</sequence>
<feature type="compositionally biased region" description="Acidic residues" evidence="1">
    <location>
        <begin position="115"/>
        <end position="128"/>
    </location>
</feature>
<evidence type="ECO:0000256" key="1">
    <source>
        <dbReference type="SAM" id="MobiDB-lite"/>
    </source>
</evidence>
<dbReference type="EMBL" id="FWEW01002588">
    <property type="protein sequence ID" value="SLM38569.1"/>
    <property type="molecule type" value="Genomic_DNA"/>
</dbReference>
<accession>A0A1W5D6N6</accession>
<feature type="compositionally biased region" description="Basic and acidic residues" evidence="1">
    <location>
        <begin position="282"/>
        <end position="306"/>
    </location>
</feature>
<dbReference type="AlphaFoldDB" id="A0A1W5D6N6"/>
<dbReference type="Proteomes" id="UP000192927">
    <property type="component" value="Unassembled WGS sequence"/>
</dbReference>
<name>A0A1W5D6N6_9LECA</name>
<evidence type="ECO:0000313" key="3">
    <source>
        <dbReference type="Proteomes" id="UP000192927"/>
    </source>
</evidence>
<keyword evidence="3" id="KW-1185">Reference proteome</keyword>
<dbReference type="Gene3D" id="2.40.70.10">
    <property type="entry name" value="Acid Proteases"/>
    <property type="match status" value="1"/>
</dbReference>
<feature type="region of interest" description="Disordered" evidence="1">
    <location>
        <begin position="268"/>
        <end position="331"/>
    </location>
</feature>
<feature type="compositionally biased region" description="Polar residues" evidence="1">
    <location>
        <begin position="129"/>
        <end position="145"/>
    </location>
</feature>
<reference evidence="3" key="1">
    <citation type="submission" date="2017-03" db="EMBL/GenBank/DDBJ databases">
        <authorList>
            <person name="Sharma R."/>
            <person name="Thines M."/>
        </authorList>
    </citation>
    <scope>NUCLEOTIDE SEQUENCE [LARGE SCALE GENOMIC DNA]</scope>
</reference>
<evidence type="ECO:0000313" key="2">
    <source>
        <dbReference type="EMBL" id="SLM38569.1"/>
    </source>
</evidence>
<protein>
    <submittedName>
        <fullName evidence="2">Uncharacterized protein</fullName>
    </submittedName>
</protein>
<proteinExistence type="predicted"/>
<feature type="region of interest" description="Disordered" evidence="1">
    <location>
        <begin position="1"/>
        <end position="24"/>
    </location>
</feature>